<gene>
    <name evidence="1" type="ORF">CPELLU_LOCUS11491</name>
</gene>
<comment type="caution">
    <text evidence="1">The sequence shown here is derived from an EMBL/GenBank/DDBJ whole genome shotgun (WGS) entry which is preliminary data.</text>
</comment>
<protein>
    <submittedName>
        <fullName evidence="1">7823_t:CDS:1</fullName>
    </submittedName>
</protein>
<dbReference type="Proteomes" id="UP000789759">
    <property type="component" value="Unassembled WGS sequence"/>
</dbReference>
<proteinExistence type="predicted"/>
<accession>A0A9N9HLA5</accession>
<dbReference type="EMBL" id="CAJVQA010010226">
    <property type="protein sequence ID" value="CAG8694560.1"/>
    <property type="molecule type" value="Genomic_DNA"/>
</dbReference>
<dbReference type="AlphaFoldDB" id="A0A9N9HLA5"/>
<evidence type="ECO:0000313" key="1">
    <source>
        <dbReference type="EMBL" id="CAG8694560.1"/>
    </source>
</evidence>
<keyword evidence="2" id="KW-1185">Reference proteome</keyword>
<organism evidence="1 2">
    <name type="scientific">Cetraspora pellucida</name>
    <dbReference type="NCBI Taxonomy" id="1433469"/>
    <lineage>
        <taxon>Eukaryota</taxon>
        <taxon>Fungi</taxon>
        <taxon>Fungi incertae sedis</taxon>
        <taxon>Mucoromycota</taxon>
        <taxon>Glomeromycotina</taxon>
        <taxon>Glomeromycetes</taxon>
        <taxon>Diversisporales</taxon>
        <taxon>Gigasporaceae</taxon>
        <taxon>Cetraspora</taxon>
    </lineage>
</organism>
<evidence type="ECO:0000313" key="2">
    <source>
        <dbReference type="Proteomes" id="UP000789759"/>
    </source>
</evidence>
<sequence>MGDKIFELEKLLMMATFVVVGVISLPEIYDSETLFSLVQNNICLSSTSDSLGTIHQK</sequence>
<reference evidence="1" key="1">
    <citation type="submission" date="2021-06" db="EMBL/GenBank/DDBJ databases">
        <authorList>
            <person name="Kallberg Y."/>
            <person name="Tangrot J."/>
            <person name="Rosling A."/>
        </authorList>
    </citation>
    <scope>NUCLEOTIDE SEQUENCE</scope>
    <source>
        <strain evidence="1">FL966</strain>
    </source>
</reference>
<name>A0A9N9HLA5_9GLOM</name>